<reference evidence="3 4" key="1">
    <citation type="submission" date="2017-06" db="EMBL/GenBank/DDBJ databases">
        <title>A platform for efficient transgenesis in Macrostomum lignano, a flatworm model organism for stem cell research.</title>
        <authorList>
            <person name="Berezikov E."/>
        </authorList>
    </citation>
    <scope>NUCLEOTIDE SEQUENCE [LARGE SCALE GENOMIC DNA]</scope>
    <source>
        <strain evidence="3">DV1</strain>
        <tissue evidence="3">Whole organism</tissue>
    </source>
</reference>
<feature type="compositionally biased region" description="Low complexity" evidence="1">
    <location>
        <begin position="10"/>
        <end position="25"/>
    </location>
</feature>
<keyword evidence="4" id="KW-1185">Reference proteome</keyword>
<accession>A0A267EG74</accession>
<evidence type="ECO:0000256" key="1">
    <source>
        <dbReference type="SAM" id="MobiDB-lite"/>
    </source>
</evidence>
<keyword evidence="2" id="KW-0472">Membrane</keyword>
<sequence>VMSATSQPVSSQSAADQAAAEAADQSEAELRRRRRAERILSGAESRLRRIEGVEAKRGDPSDLPSLTEHSEQSPPSAQPPPPPLSSLASSTAPSMSLVASFSASPRRVHVGFTVVTLVAGLLLWADKRYVGVTPLADSLWPAFLAVNLLHIAVTMTCHLASLECFCPGLLSQVLYFLAWLRPDLRPYAVLLARMLGCLCFVVCLGAAYVLTLLAADWLSPAGR</sequence>
<feature type="transmembrane region" description="Helical" evidence="2">
    <location>
        <begin position="145"/>
        <end position="178"/>
    </location>
</feature>
<feature type="region of interest" description="Disordered" evidence="1">
    <location>
        <begin position="1"/>
        <end position="32"/>
    </location>
</feature>
<protein>
    <submittedName>
        <fullName evidence="3">Uncharacterized protein</fullName>
    </submittedName>
</protein>
<evidence type="ECO:0000256" key="2">
    <source>
        <dbReference type="SAM" id="Phobius"/>
    </source>
</evidence>
<name>A0A267EG74_9PLAT</name>
<feature type="transmembrane region" description="Helical" evidence="2">
    <location>
        <begin position="190"/>
        <end position="215"/>
    </location>
</feature>
<gene>
    <name evidence="3" type="ORF">BOX15_Mlig002071g1</name>
</gene>
<dbReference type="AlphaFoldDB" id="A0A267EG74"/>
<dbReference type="Proteomes" id="UP000215902">
    <property type="component" value="Unassembled WGS sequence"/>
</dbReference>
<evidence type="ECO:0000313" key="4">
    <source>
        <dbReference type="Proteomes" id="UP000215902"/>
    </source>
</evidence>
<evidence type="ECO:0000313" key="3">
    <source>
        <dbReference type="EMBL" id="PAA59897.1"/>
    </source>
</evidence>
<feature type="non-terminal residue" evidence="3">
    <location>
        <position position="1"/>
    </location>
</feature>
<proteinExistence type="predicted"/>
<comment type="caution">
    <text evidence="3">The sequence shown here is derived from an EMBL/GenBank/DDBJ whole genome shotgun (WGS) entry which is preliminary data.</text>
</comment>
<keyword evidence="2" id="KW-1133">Transmembrane helix</keyword>
<dbReference type="EMBL" id="NIVC01002215">
    <property type="protein sequence ID" value="PAA59897.1"/>
    <property type="molecule type" value="Genomic_DNA"/>
</dbReference>
<feature type="region of interest" description="Disordered" evidence="1">
    <location>
        <begin position="49"/>
        <end position="89"/>
    </location>
</feature>
<feature type="transmembrane region" description="Helical" evidence="2">
    <location>
        <begin position="108"/>
        <end position="125"/>
    </location>
</feature>
<organism evidence="3 4">
    <name type="scientific">Macrostomum lignano</name>
    <dbReference type="NCBI Taxonomy" id="282301"/>
    <lineage>
        <taxon>Eukaryota</taxon>
        <taxon>Metazoa</taxon>
        <taxon>Spiralia</taxon>
        <taxon>Lophotrochozoa</taxon>
        <taxon>Platyhelminthes</taxon>
        <taxon>Rhabditophora</taxon>
        <taxon>Macrostomorpha</taxon>
        <taxon>Macrostomida</taxon>
        <taxon>Macrostomidae</taxon>
        <taxon>Macrostomum</taxon>
    </lineage>
</organism>
<feature type="compositionally biased region" description="Basic and acidic residues" evidence="1">
    <location>
        <begin position="49"/>
        <end position="60"/>
    </location>
</feature>
<keyword evidence="2" id="KW-0812">Transmembrane</keyword>